<reference evidence="2" key="1">
    <citation type="journal article" date="2023" name="Mol. Phylogenet. Evol.">
        <title>Genome-scale phylogeny and comparative genomics of the fungal order Sordariales.</title>
        <authorList>
            <person name="Hensen N."/>
            <person name="Bonometti L."/>
            <person name="Westerberg I."/>
            <person name="Brannstrom I.O."/>
            <person name="Guillou S."/>
            <person name="Cros-Aarteil S."/>
            <person name="Calhoun S."/>
            <person name="Haridas S."/>
            <person name="Kuo A."/>
            <person name="Mondo S."/>
            <person name="Pangilinan J."/>
            <person name="Riley R."/>
            <person name="LaButti K."/>
            <person name="Andreopoulos B."/>
            <person name="Lipzen A."/>
            <person name="Chen C."/>
            <person name="Yan M."/>
            <person name="Daum C."/>
            <person name="Ng V."/>
            <person name="Clum A."/>
            <person name="Steindorff A."/>
            <person name="Ohm R.A."/>
            <person name="Martin F."/>
            <person name="Silar P."/>
            <person name="Natvig D.O."/>
            <person name="Lalanne C."/>
            <person name="Gautier V."/>
            <person name="Ament-Velasquez S.L."/>
            <person name="Kruys A."/>
            <person name="Hutchinson M.I."/>
            <person name="Powell A.J."/>
            <person name="Barry K."/>
            <person name="Miller A.N."/>
            <person name="Grigoriev I.V."/>
            <person name="Debuchy R."/>
            <person name="Gladieux P."/>
            <person name="Hiltunen Thoren M."/>
            <person name="Johannesson H."/>
        </authorList>
    </citation>
    <scope>NUCLEOTIDE SEQUENCE</scope>
    <source>
        <strain evidence="2">CBS 731.68</strain>
    </source>
</reference>
<reference evidence="2" key="2">
    <citation type="submission" date="2023-05" db="EMBL/GenBank/DDBJ databases">
        <authorList>
            <consortium name="Lawrence Berkeley National Laboratory"/>
            <person name="Steindorff A."/>
            <person name="Hensen N."/>
            <person name="Bonometti L."/>
            <person name="Westerberg I."/>
            <person name="Brannstrom I.O."/>
            <person name="Guillou S."/>
            <person name="Cros-Aarteil S."/>
            <person name="Calhoun S."/>
            <person name="Haridas S."/>
            <person name="Kuo A."/>
            <person name="Mondo S."/>
            <person name="Pangilinan J."/>
            <person name="Riley R."/>
            <person name="Labutti K."/>
            <person name="Andreopoulos B."/>
            <person name="Lipzen A."/>
            <person name="Chen C."/>
            <person name="Yanf M."/>
            <person name="Daum C."/>
            <person name="Ng V."/>
            <person name="Clum A."/>
            <person name="Ohm R."/>
            <person name="Martin F."/>
            <person name="Silar P."/>
            <person name="Natvig D."/>
            <person name="Lalanne C."/>
            <person name="Gautier V."/>
            <person name="Ament-Velasquez S.L."/>
            <person name="Kruys A."/>
            <person name="Hutchinson M.I."/>
            <person name="Powell A.J."/>
            <person name="Barry K."/>
            <person name="Miller A.N."/>
            <person name="Grigoriev I.V."/>
            <person name="Debuchy R."/>
            <person name="Gladieux P."/>
            <person name="Thoren M.H."/>
            <person name="Johannesson H."/>
        </authorList>
    </citation>
    <scope>NUCLEOTIDE SEQUENCE</scope>
    <source>
        <strain evidence="2">CBS 731.68</strain>
    </source>
</reference>
<evidence type="ECO:0000256" key="1">
    <source>
        <dbReference type="SAM" id="MobiDB-lite"/>
    </source>
</evidence>
<organism evidence="2 3">
    <name type="scientific">Parathielavia appendiculata</name>
    <dbReference type="NCBI Taxonomy" id="2587402"/>
    <lineage>
        <taxon>Eukaryota</taxon>
        <taxon>Fungi</taxon>
        <taxon>Dikarya</taxon>
        <taxon>Ascomycota</taxon>
        <taxon>Pezizomycotina</taxon>
        <taxon>Sordariomycetes</taxon>
        <taxon>Sordariomycetidae</taxon>
        <taxon>Sordariales</taxon>
        <taxon>Chaetomiaceae</taxon>
        <taxon>Parathielavia</taxon>
    </lineage>
</organism>
<comment type="caution">
    <text evidence="2">The sequence shown here is derived from an EMBL/GenBank/DDBJ whole genome shotgun (WGS) entry which is preliminary data.</text>
</comment>
<evidence type="ECO:0000313" key="3">
    <source>
        <dbReference type="Proteomes" id="UP001302602"/>
    </source>
</evidence>
<protein>
    <submittedName>
        <fullName evidence="2">Uncharacterized protein</fullName>
    </submittedName>
</protein>
<dbReference type="GeneID" id="87824116"/>
<name>A0AAN6Z4J5_9PEZI</name>
<gene>
    <name evidence="2" type="ORF">N657DRAFT_432197</name>
</gene>
<sequence>MARHFLVVRQDETPSRLGRGHSLLPMAKPRPASRLTMLRSQQTERGERSRQTQKALDTTGAICFYRRRQRRLAMPWHEYQSPVVYVVKGRPLPSRNDCTTRDEPHACVSS</sequence>
<dbReference type="EMBL" id="MU853228">
    <property type="protein sequence ID" value="KAK4123879.1"/>
    <property type="molecule type" value="Genomic_DNA"/>
</dbReference>
<proteinExistence type="predicted"/>
<dbReference type="RefSeq" id="XP_062647650.1">
    <property type="nucleotide sequence ID" value="XM_062787346.1"/>
</dbReference>
<dbReference type="Proteomes" id="UP001302602">
    <property type="component" value="Unassembled WGS sequence"/>
</dbReference>
<dbReference type="AlphaFoldDB" id="A0AAN6Z4J5"/>
<evidence type="ECO:0000313" key="2">
    <source>
        <dbReference type="EMBL" id="KAK4123879.1"/>
    </source>
</evidence>
<feature type="region of interest" description="Disordered" evidence="1">
    <location>
        <begin position="9"/>
        <end position="28"/>
    </location>
</feature>
<keyword evidence="3" id="KW-1185">Reference proteome</keyword>
<accession>A0AAN6Z4J5</accession>